<evidence type="ECO:0000313" key="1">
    <source>
        <dbReference type="EMBL" id="CAG7718545.1"/>
    </source>
</evidence>
<accession>A0A8J2NXX5</accession>
<organism evidence="1 2">
    <name type="scientific">Allacma fusca</name>
    <dbReference type="NCBI Taxonomy" id="39272"/>
    <lineage>
        <taxon>Eukaryota</taxon>
        <taxon>Metazoa</taxon>
        <taxon>Ecdysozoa</taxon>
        <taxon>Arthropoda</taxon>
        <taxon>Hexapoda</taxon>
        <taxon>Collembola</taxon>
        <taxon>Symphypleona</taxon>
        <taxon>Sminthuridae</taxon>
        <taxon>Allacma</taxon>
    </lineage>
</organism>
<gene>
    <name evidence="1" type="ORF">AFUS01_LOCUS7929</name>
</gene>
<reference evidence="1" key="1">
    <citation type="submission" date="2021-06" db="EMBL/GenBank/DDBJ databases">
        <authorList>
            <person name="Hodson N. C."/>
            <person name="Mongue J. A."/>
            <person name="Jaron S. K."/>
        </authorList>
    </citation>
    <scope>NUCLEOTIDE SEQUENCE</scope>
</reference>
<evidence type="ECO:0000313" key="2">
    <source>
        <dbReference type="Proteomes" id="UP000708208"/>
    </source>
</evidence>
<dbReference type="AlphaFoldDB" id="A0A8J2NXX5"/>
<sequence>MVKSLETLYEKTVLDGNKADHSQQESIKQSLAKDLQIIEVLKSDLPQQLSFNSFWNVAKSTLETLSVSNMKSPSSQP</sequence>
<name>A0A8J2NXX5_9HEXA</name>
<comment type="caution">
    <text evidence="1">The sequence shown here is derived from an EMBL/GenBank/DDBJ whole genome shotgun (WGS) entry which is preliminary data.</text>
</comment>
<proteinExistence type="predicted"/>
<protein>
    <submittedName>
        <fullName evidence="1">Uncharacterized protein</fullName>
    </submittedName>
</protein>
<feature type="non-terminal residue" evidence="1">
    <location>
        <position position="77"/>
    </location>
</feature>
<dbReference type="EMBL" id="CAJVCH010054172">
    <property type="protein sequence ID" value="CAG7718545.1"/>
    <property type="molecule type" value="Genomic_DNA"/>
</dbReference>
<dbReference type="Proteomes" id="UP000708208">
    <property type="component" value="Unassembled WGS sequence"/>
</dbReference>
<dbReference type="OrthoDB" id="6630677at2759"/>
<keyword evidence="2" id="KW-1185">Reference proteome</keyword>